<sequence>MDDELVRIGRRRRRKRQSRGILIPSKGTLAQEGYNTDRYGVRRIRIKRSHESQEEEVRFILSSIGKYAQPNGKGLIWARQRLVAQAEDSS</sequence>
<accession>A0A9I9E0Y4</accession>
<name>A0A9I9E0Y4_CUCME</name>
<proteinExistence type="predicted"/>
<dbReference type="AlphaFoldDB" id="A0A9I9E0Y4"/>
<dbReference type="EnsemblPlants" id="MELO3C027480.2.1">
    <property type="protein sequence ID" value="MELO3C027480.2.1"/>
    <property type="gene ID" value="MELO3C027480.2"/>
</dbReference>
<dbReference type="Gramene" id="MELO3C027480.2.1">
    <property type="protein sequence ID" value="MELO3C027480.2.1"/>
    <property type="gene ID" value="MELO3C027480.2"/>
</dbReference>
<protein>
    <submittedName>
        <fullName evidence="1">Uncharacterized protein</fullName>
    </submittedName>
</protein>
<evidence type="ECO:0000313" key="1">
    <source>
        <dbReference type="EnsemblPlants" id="MELO3C027480.2.1"/>
    </source>
</evidence>
<reference evidence="1" key="1">
    <citation type="submission" date="2023-03" db="UniProtKB">
        <authorList>
            <consortium name="EnsemblPlants"/>
        </authorList>
    </citation>
    <scope>IDENTIFICATION</scope>
</reference>
<organism evidence="1">
    <name type="scientific">Cucumis melo</name>
    <name type="common">Muskmelon</name>
    <dbReference type="NCBI Taxonomy" id="3656"/>
    <lineage>
        <taxon>Eukaryota</taxon>
        <taxon>Viridiplantae</taxon>
        <taxon>Streptophyta</taxon>
        <taxon>Embryophyta</taxon>
        <taxon>Tracheophyta</taxon>
        <taxon>Spermatophyta</taxon>
        <taxon>Magnoliopsida</taxon>
        <taxon>eudicotyledons</taxon>
        <taxon>Gunneridae</taxon>
        <taxon>Pentapetalae</taxon>
        <taxon>rosids</taxon>
        <taxon>fabids</taxon>
        <taxon>Cucurbitales</taxon>
        <taxon>Cucurbitaceae</taxon>
        <taxon>Benincaseae</taxon>
        <taxon>Cucumis</taxon>
    </lineage>
</organism>